<reference evidence="1 2" key="1">
    <citation type="submission" date="2020-02" db="EMBL/GenBank/DDBJ databases">
        <authorList>
            <person name="Ma Q."/>
            <person name="Huang Y."/>
            <person name="Song X."/>
            <person name="Pei D."/>
        </authorList>
    </citation>
    <scope>NUCLEOTIDE SEQUENCE [LARGE SCALE GENOMIC DNA]</scope>
    <source>
        <strain evidence="1">Sxm20200214</strain>
        <tissue evidence="1">Leaf</tissue>
    </source>
</reference>
<comment type="caution">
    <text evidence="1">The sequence shown here is derived from an EMBL/GenBank/DDBJ whole genome shotgun (WGS) entry which is preliminary data.</text>
</comment>
<dbReference type="Proteomes" id="UP000886595">
    <property type="component" value="Unassembled WGS sequence"/>
</dbReference>
<name>A0A8X7USY8_BRACI</name>
<evidence type="ECO:0000313" key="1">
    <source>
        <dbReference type="EMBL" id="KAG2290985.1"/>
    </source>
</evidence>
<dbReference type="OrthoDB" id="10403786at2759"/>
<accession>A0A8X7USY8</accession>
<organism evidence="1 2">
    <name type="scientific">Brassica carinata</name>
    <name type="common">Ethiopian mustard</name>
    <name type="synonym">Abyssinian cabbage</name>
    <dbReference type="NCBI Taxonomy" id="52824"/>
    <lineage>
        <taxon>Eukaryota</taxon>
        <taxon>Viridiplantae</taxon>
        <taxon>Streptophyta</taxon>
        <taxon>Embryophyta</taxon>
        <taxon>Tracheophyta</taxon>
        <taxon>Spermatophyta</taxon>
        <taxon>Magnoliopsida</taxon>
        <taxon>eudicotyledons</taxon>
        <taxon>Gunneridae</taxon>
        <taxon>Pentapetalae</taxon>
        <taxon>rosids</taxon>
        <taxon>malvids</taxon>
        <taxon>Brassicales</taxon>
        <taxon>Brassicaceae</taxon>
        <taxon>Brassiceae</taxon>
        <taxon>Brassica</taxon>
    </lineage>
</organism>
<gene>
    <name evidence="1" type="ORF">Bca52824_037654</name>
</gene>
<dbReference type="EMBL" id="JAAMPC010000009">
    <property type="protein sequence ID" value="KAG2290985.1"/>
    <property type="molecule type" value="Genomic_DNA"/>
</dbReference>
<sequence length="122" mass="14754">MHFEQESFAVDKILKYIFFSHFKEPIFLRNKLYDSSNISLKEFLANYKKQSSSSFVVEESGSYQLRKMNSSETDIDEFSSYDDMLAAQDFTQRYKLRRPENMYFQAHRFRKPIRCTSELMYM</sequence>
<keyword evidence="2" id="KW-1185">Reference proteome</keyword>
<evidence type="ECO:0000313" key="2">
    <source>
        <dbReference type="Proteomes" id="UP000886595"/>
    </source>
</evidence>
<proteinExistence type="predicted"/>
<dbReference type="AlphaFoldDB" id="A0A8X7USY8"/>
<protein>
    <submittedName>
        <fullName evidence="1">Uncharacterized protein</fullName>
    </submittedName>
</protein>